<comment type="cofactor">
    <cofactor evidence="1">
        <name>FAD</name>
        <dbReference type="ChEBI" id="CHEBI:57692"/>
    </cofactor>
</comment>
<dbReference type="Pfam" id="PF01565">
    <property type="entry name" value="FAD_binding_4"/>
    <property type="match status" value="1"/>
</dbReference>
<dbReference type="InterPro" id="IPR016167">
    <property type="entry name" value="FAD-bd_PCMH_sub1"/>
</dbReference>
<protein>
    <recommendedName>
        <fullName evidence="6">FAD-binding PCMH-type domain-containing protein</fullName>
    </recommendedName>
</protein>
<dbReference type="InterPro" id="IPR016166">
    <property type="entry name" value="FAD-bd_PCMH"/>
</dbReference>
<proteinExistence type="inferred from homology"/>
<dbReference type="InterPro" id="IPR036318">
    <property type="entry name" value="FAD-bd_PCMH-like_sf"/>
</dbReference>
<dbReference type="InterPro" id="IPR006094">
    <property type="entry name" value="Oxid_FAD_bind_N"/>
</dbReference>
<dbReference type="PANTHER" id="PTHR42973:SF39">
    <property type="entry name" value="FAD-BINDING PCMH-TYPE DOMAIN-CONTAINING PROTEIN"/>
    <property type="match status" value="1"/>
</dbReference>
<keyword evidence="4" id="KW-0274">FAD</keyword>
<evidence type="ECO:0000256" key="1">
    <source>
        <dbReference type="ARBA" id="ARBA00001974"/>
    </source>
</evidence>
<dbReference type="Gene3D" id="3.40.462.20">
    <property type="match status" value="1"/>
</dbReference>
<feature type="domain" description="FAD-binding PCMH-type" evidence="6">
    <location>
        <begin position="1"/>
        <end position="148"/>
    </location>
</feature>
<accession>A0A5C3LGG2</accession>
<dbReference type="GO" id="GO:0016491">
    <property type="term" value="F:oxidoreductase activity"/>
    <property type="evidence" value="ECO:0007669"/>
    <property type="project" value="UniProtKB-KW"/>
</dbReference>
<dbReference type="SUPFAM" id="SSF56176">
    <property type="entry name" value="FAD-binding/transporter-associated domain-like"/>
    <property type="match status" value="1"/>
</dbReference>
<sequence length="408" mass="44467">QEKKLQIAIRCGGHNVAGASSTDGGIVIDLSRYLNSVKVDAEKKLAYVGGGAVWETVDKATIQHGLATVAGTVNHTGVGGLLLGGGYGYLTGQHGLVLDNLVQATVVTANGEILTASATENADLFWGIRGAGSNFGVVTEFVMKLHPQRRTVFGGLVMYHGDALESLMTTITKWYKNGLQEREALFHGFTQSPDGKPMNVLVLFWNGSAEEGREHFKEFFDIGPISDFCQEVPYEMLNGLQNEGVAHGKNYYMKGVFTSGPLPDCAQQVMDYVTGLSEQLEVSLTFLFEYLPTKKVLSVPNDETCHIRGDRVSCVALASWDAEKTPKGDLKCALAKLVDIIATSEKRLPFASNTGYGNYIMEDPVYQPSSGSRVGANLLFAGNYPRLQELKRKYDPNMVFTKWCPISI</sequence>
<dbReference type="InterPro" id="IPR050416">
    <property type="entry name" value="FAD-linked_Oxidoreductase"/>
</dbReference>
<dbReference type="AlphaFoldDB" id="A0A5C3LGG2"/>
<evidence type="ECO:0000256" key="4">
    <source>
        <dbReference type="ARBA" id="ARBA00022827"/>
    </source>
</evidence>
<keyword evidence="5" id="KW-0560">Oxidoreductase</keyword>
<keyword evidence="3" id="KW-0285">Flavoprotein</keyword>
<dbReference type="InterPro" id="IPR012951">
    <property type="entry name" value="BBE"/>
</dbReference>
<dbReference type="Gene3D" id="3.30.465.10">
    <property type="match status" value="1"/>
</dbReference>
<organism evidence="7 8">
    <name type="scientific">Crucibulum laeve</name>
    <dbReference type="NCBI Taxonomy" id="68775"/>
    <lineage>
        <taxon>Eukaryota</taxon>
        <taxon>Fungi</taxon>
        <taxon>Dikarya</taxon>
        <taxon>Basidiomycota</taxon>
        <taxon>Agaricomycotina</taxon>
        <taxon>Agaricomycetes</taxon>
        <taxon>Agaricomycetidae</taxon>
        <taxon>Agaricales</taxon>
        <taxon>Agaricineae</taxon>
        <taxon>Nidulariaceae</taxon>
        <taxon>Crucibulum</taxon>
    </lineage>
</organism>
<feature type="non-terminal residue" evidence="7">
    <location>
        <position position="1"/>
    </location>
</feature>
<dbReference type="InterPro" id="IPR016169">
    <property type="entry name" value="FAD-bd_PCMH_sub2"/>
</dbReference>
<comment type="similarity">
    <text evidence="2">Belongs to the oxygen-dependent FAD-linked oxidoreductase family.</text>
</comment>
<reference evidence="7 8" key="1">
    <citation type="journal article" date="2019" name="Nat. Ecol. Evol.">
        <title>Megaphylogeny resolves global patterns of mushroom evolution.</title>
        <authorList>
            <person name="Varga T."/>
            <person name="Krizsan K."/>
            <person name="Foldi C."/>
            <person name="Dima B."/>
            <person name="Sanchez-Garcia M."/>
            <person name="Sanchez-Ramirez S."/>
            <person name="Szollosi G.J."/>
            <person name="Szarkandi J.G."/>
            <person name="Papp V."/>
            <person name="Albert L."/>
            <person name="Andreopoulos W."/>
            <person name="Angelini C."/>
            <person name="Antonin V."/>
            <person name="Barry K.W."/>
            <person name="Bougher N.L."/>
            <person name="Buchanan P."/>
            <person name="Buyck B."/>
            <person name="Bense V."/>
            <person name="Catcheside P."/>
            <person name="Chovatia M."/>
            <person name="Cooper J."/>
            <person name="Damon W."/>
            <person name="Desjardin D."/>
            <person name="Finy P."/>
            <person name="Geml J."/>
            <person name="Haridas S."/>
            <person name="Hughes K."/>
            <person name="Justo A."/>
            <person name="Karasinski D."/>
            <person name="Kautmanova I."/>
            <person name="Kiss B."/>
            <person name="Kocsube S."/>
            <person name="Kotiranta H."/>
            <person name="LaButti K.M."/>
            <person name="Lechner B.E."/>
            <person name="Liimatainen K."/>
            <person name="Lipzen A."/>
            <person name="Lukacs Z."/>
            <person name="Mihaltcheva S."/>
            <person name="Morgado L.N."/>
            <person name="Niskanen T."/>
            <person name="Noordeloos M.E."/>
            <person name="Ohm R.A."/>
            <person name="Ortiz-Santana B."/>
            <person name="Ovrebo C."/>
            <person name="Racz N."/>
            <person name="Riley R."/>
            <person name="Savchenko A."/>
            <person name="Shiryaev A."/>
            <person name="Soop K."/>
            <person name="Spirin V."/>
            <person name="Szebenyi C."/>
            <person name="Tomsovsky M."/>
            <person name="Tulloss R.E."/>
            <person name="Uehling J."/>
            <person name="Grigoriev I.V."/>
            <person name="Vagvolgyi C."/>
            <person name="Papp T."/>
            <person name="Martin F.M."/>
            <person name="Miettinen O."/>
            <person name="Hibbett D.S."/>
            <person name="Nagy L.G."/>
        </authorList>
    </citation>
    <scope>NUCLEOTIDE SEQUENCE [LARGE SCALE GENOMIC DNA]</scope>
    <source>
        <strain evidence="7 8">CBS 166.37</strain>
    </source>
</reference>
<dbReference type="GO" id="GO:0071949">
    <property type="term" value="F:FAD binding"/>
    <property type="evidence" value="ECO:0007669"/>
    <property type="project" value="InterPro"/>
</dbReference>
<dbReference type="Gene3D" id="3.30.43.10">
    <property type="entry name" value="Uridine Diphospho-n-acetylenolpyruvylglucosamine Reductase, domain 2"/>
    <property type="match status" value="1"/>
</dbReference>
<evidence type="ECO:0000256" key="2">
    <source>
        <dbReference type="ARBA" id="ARBA00005466"/>
    </source>
</evidence>
<gene>
    <name evidence="7" type="ORF">BDQ12DRAFT_693348</name>
</gene>
<evidence type="ECO:0000259" key="6">
    <source>
        <dbReference type="PROSITE" id="PS51387"/>
    </source>
</evidence>
<evidence type="ECO:0000256" key="5">
    <source>
        <dbReference type="ARBA" id="ARBA00023002"/>
    </source>
</evidence>
<evidence type="ECO:0000313" key="7">
    <source>
        <dbReference type="EMBL" id="TFK31888.1"/>
    </source>
</evidence>
<keyword evidence="8" id="KW-1185">Reference proteome</keyword>
<dbReference type="EMBL" id="ML213698">
    <property type="protein sequence ID" value="TFK31888.1"/>
    <property type="molecule type" value="Genomic_DNA"/>
</dbReference>
<evidence type="ECO:0000313" key="8">
    <source>
        <dbReference type="Proteomes" id="UP000308652"/>
    </source>
</evidence>
<dbReference type="STRING" id="68775.A0A5C3LGG2"/>
<dbReference type="OrthoDB" id="415825at2759"/>
<dbReference type="PROSITE" id="PS51387">
    <property type="entry name" value="FAD_PCMH"/>
    <property type="match status" value="1"/>
</dbReference>
<evidence type="ECO:0000256" key="3">
    <source>
        <dbReference type="ARBA" id="ARBA00022630"/>
    </source>
</evidence>
<dbReference type="Proteomes" id="UP000308652">
    <property type="component" value="Unassembled WGS sequence"/>
</dbReference>
<name>A0A5C3LGG2_9AGAR</name>
<dbReference type="PANTHER" id="PTHR42973">
    <property type="entry name" value="BINDING OXIDOREDUCTASE, PUTATIVE (AFU_ORTHOLOGUE AFUA_1G17690)-RELATED"/>
    <property type="match status" value="1"/>
</dbReference>
<dbReference type="Pfam" id="PF08031">
    <property type="entry name" value="BBE"/>
    <property type="match status" value="1"/>
</dbReference>